<dbReference type="SUPFAM" id="SSF57667">
    <property type="entry name" value="beta-beta-alpha zinc fingers"/>
    <property type="match status" value="1"/>
</dbReference>
<keyword evidence="6" id="KW-0805">Transcription regulation</keyword>
<protein>
    <recommendedName>
        <fullName evidence="11">C2H2-type domain-containing protein</fullName>
    </recommendedName>
</protein>
<reference evidence="12 13" key="1">
    <citation type="submission" date="2019-05" db="EMBL/GenBank/DDBJ databases">
        <title>Emergence of the Ug99 lineage of the wheat stem rust pathogen through somatic hybridization.</title>
        <authorList>
            <person name="Li F."/>
            <person name="Upadhyaya N.M."/>
            <person name="Sperschneider J."/>
            <person name="Matny O."/>
            <person name="Nguyen-Phuc H."/>
            <person name="Mago R."/>
            <person name="Raley C."/>
            <person name="Miller M.E."/>
            <person name="Silverstein K.A.T."/>
            <person name="Henningsen E."/>
            <person name="Hirsch C.D."/>
            <person name="Visser B."/>
            <person name="Pretorius Z.A."/>
            <person name="Steffenson B.J."/>
            <person name="Schwessinger B."/>
            <person name="Dodds P.N."/>
            <person name="Figueroa M."/>
        </authorList>
    </citation>
    <scope>NUCLEOTIDE SEQUENCE [LARGE SCALE GENOMIC DNA]</scope>
    <source>
        <strain evidence="12">21-0</strain>
    </source>
</reference>
<feature type="compositionally biased region" description="Polar residues" evidence="10">
    <location>
        <begin position="1"/>
        <end position="10"/>
    </location>
</feature>
<evidence type="ECO:0000256" key="3">
    <source>
        <dbReference type="ARBA" id="ARBA00022737"/>
    </source>
</evidence>
<dbReference type="Pfam" id="PF00096">
    <property type="entry name" value="zf-C2H2"/>
    <property type="match status" value="2"/>
</dbReference>
<comment type="subcellular location">
    <subcellularLocation>
        <location evidence="1">Nucleus</location>
    </subcellularLocation>
</comment>
<dbReference type="GO" id="GO:0000981">
    <property type="term" value="F:DNA-binding transcription factor activity, RNA polymerase II-specific"/>
    <property type="evidence" value="ECO:0007669"/>
    <property type="project" value="TreeGrafter"/>
</dbReference>
<dbReference type="PROSITE" id="PS00028">
    <property type="entry name" value="ZINC_FINGER_C2H2_1"/>
    <property type="match status" value="2"/>
</dbReference>
<keyword evidence="8" id="KW-0539">Nucleus</keyword>
<dbReference type="InterPro" id="IPR013087">
    <property type="entry name" value="Znf_C2H2_type"/>
</dbReference>
<sequence>MSGNYGSNRFPQYPADPRRTSASSAANSSSLNNLSASQSFGNHPEANPNAYLQYSPSSGGYNSQGLPTQHLAGSSLAASNSRDPYARPQYPPASNLAPAGLAYNPPLQPSGISLDSLYHPVSSTNPLLQQNNLAGNSTVGLHHDSYLSSSMGMSCPNPSHNSDPRPSHGVVRNHICPTCGKGFGRPSSLAQHEFIHTGERPYVCPVCGRAFNTTSNLKRHQSLHETAQ</sequence>
<dbReference type="SMART" id="SM00355">
    <property type="entry name" value="ZnF_C2H2"/>
    <property type="match status" value="2"/>
</dbReference>
<dbReference type="OrthoDB" id="6077919at2759"/>
<keyword evidence="2" id="KW-0479">Metal-binding</keyword>
<dbReference type="EMBL" id="VSWC01000093">
    <property type="protein sequence ID" value="KAA1089050.1"/>
    <property type="molecule type" value="Genomic_DNA"/>
</dbReference>
<dbReference type="InterPro" id="IPR036236">
    <property type="entry name" value="Znf_C2H2_sf"/>
</dbReference>
<evidence type="ECO:0000313" key="13">
    <source>
        <dbReference type="Proteomes" id="UP000324748"/>
    </source>
</evidence>
<feature type="region of interest" description="Disordered" evidence="10">
    <location>
        <begin position="1"/>
        <end position="97"/>
    </location>
</feature>
<keyword evidence="7" id="KW-0804">Transcription</keyword>
<feature type="domain" description="C2H2-type" evidence="11">
    <location>
        <begin position="174"/>
        <end position="201"/>
    </location>
</feature>
<keyword evidence="5" id="KW-0862">Zinc</keyword>
<evidence type="ECO:0000256" key="6">
    <source>
        <dbReference type="ARBA" id="ARBA00023015"/>
    </source>
</evidence>
<evidence type="ECO:0000256" key="7">
    <source>
        <dbReference type="ARBA" id="ARBA00023163"/>
    </source>
</evidence>
<keyword evidence="3" id="KW-0677">Repeat</keyword>
<dbReference type="Gene3D" id="3.30.160.60">
    <property type="entry name" value="Classic Zinc Finger"/>
    <property type="match status" value="2"/>
</dbReference>
<dbReference type="PANTHER" id="PTHR23235">
    <property type="entry name" value="KRUEPPEL-LIKE TRANSCRIPTION FACTOR"/>
    <property type="match status" value="1"/>
</dbReference>
<evidence type="ECO:0000256" key="10">
    <source>
        <dbReference type="SAM" id="MobiDB-lite"/>
    </source>
</evidence>
<feature type="domain" description="C2H2-type" evidence="11">
    <location>
        <begin position="202"/>
        <end position="228"/>
    </location>
</feature>
<dbReference type="Proteomes" id="UP000324748">
    <property type="component" value="Unassembled WGS sequence"/>
</dbReference>
<dbReference type="FunFam" id="3.30.160.60:FF:000690">
    <property type="entry name" value="Zinc finger protein 354C"/>
    <property type="match status" value="1"/>
</dbReference>
<evidence type="ECO:0000313" key="12">
    <source>
        <dbReference type="EMBL" id="KAA1089050.1"/>
    </source>
</evidence>
<evidence type="ECO:0000256" key="5">
    <source>
        <dbReference type="ARBA" id="ARBA00022833"/>
    </source>
</evidence>
<dbReference type="AlphaFoldDB" id="A0A5B0NLM4"/>
<evidence type="ECO:0000256" key="9">
    <source>
        <dbReference type="PROSITE-ProRule" id="PRU00042"/>
    </source>
</evidence>
<comment type="caution">
    <text evidence="12">The sequence shown here is derived from an EMBL/GenBank/DDBJ whole genome shotgun (WGS) entry which is preliminary data.</text>
</comment>
<evidence type="ECO:0000256" key="8">
    <source>
        <dbReference type="ARBA" id="ARBA00023242"/>
    </source>
</evidence>
<evidence type="ECO:0000256" key="4">
    <source>
        <dbReference type="ARBA" id="ARBA00022771"/>
    </source>
</evidence>
<proteinExistence type="predicted"/>
<keyword evidence="4 9" id="KW-0863">Zinc-finger</keyword>
<dbReference type="PANTHER" id="PTHR23235:SF120">
    <property type="entry name" value="KRUPPEL-LIKE FACTOR 15"/>
    <property type="match status" value="1"/>
</dbReference>
<dbReference type="GO" id="GO:0008270">
    <property type="term" value="F:zinc ion binding"/>
    <property type="evidence" value="ECO:0007669"/>
    <property type="project" value="UniProtKB-KW"/>
</dbReference>
<gene>
    <name evidence="12" type="ORF">PGT21_005119</name>
</gene>
<dbReference type="GO" id="GO:0000978">
    <property type="term" value="F:RNA polymerase II cis-regulatory region sequence-specific DNA binding"/>
    <property type="evidence" value="ECO:0007669"/>
    <property type="project" value="TreeGrafter"/>
</dbReference>
<accession>A0A5B0NLM4</accession>
<evidence type="ECO:0000256" key="1">
    <source>
        <dbReference type="ARBA" id="ARBA00004123"/>
    </source>
</evidence>
<evidence type="ECO:0000256" key="2">
    <source>
        <dbReference type="ARBA" id="ARBA00022723"/>
    </source>
</evidence>
<feature type="compositionally biased region" description="Polar residues" evidence="10">
    <location>
        <begin position="50"/>
        <end position="67"/>
    </location>
</feature>
<name>A0A5B0NLM4_PUCGR</name>
<keyword evidence="13" id="KW-1185">Reference proteome</keyword>
<feature type="compositionally biased region" description="Low complexity" evidence="10">
    <location>
        <begin position="21"/>
        <end position="37"/>
    </location>
</feature>
<dbReference type="FunFam" id="3.30.160.60:FF:000060">
    <property type="entry name" value="zinc finger protein 436"/>
    <property type="match status" value="1"/>
</dbReference>
<dbReference type="PROSITE" id="PS50157">
    <property type="entry name" value="ZINC_FINGER_C2H2_2"/>
    <property type="match status" value="2"/>
</dbReference>
<dbReference type="GO" id="GO:0005634">
    <property type="term" value="C:nucleus"/>
    <property type="evidence" value="ECO:0007669"/>
    <property type="project" value="UniProtKB-SubCell"/>
</dbReference>
<evidence type="ECO:0000259" key="11">
    <source>
        <dbReference type="PROSITE" id="PS50157"/>
    </source>
</evidence>
<organism evidence="12 13">
    <name type="scientific">Puccinia graminis f. sp. tritici</name>
    <dbReference type="NCBI Taxonomy" id="56615"/>
    <lineage>
        <taxon>Eukaryota</taxon>
        <taxon>Fungi</taxon>
        <taxon>Dikarya</taxon>
        <taxon>Basidiomycota</taxon>
        <taxon>Pucciniomycotina</taxon>
        <taxon>Pucciniomycetes</taxon>
        <taxon>Pucciniales</taxon>
        <taxon>Pucciniaceae</taxon>
        <taxon>Puccinia</taxon>
    </lineage>
</organism>